<dbReference type="InterPro" id="IPR018289">
    <property type="entry name" value="MULE_transposase_dom"/>
</dbReference>
<organism evidence="4">
    <name type="scientific">Absidia glauca</name>
    <name type="common">Pin mould</name>
    <dbReference type="NCBI Taxonomy" id="4829"/>
    <lineage>
        <taxon>Eukaryota</taxon>
        <taxon>Fungi</taxon>
        <taxon>Fungi incertae sedis</taxon>
        <taxon>Mucoromycota</taxon>
        <taxon>Mucoromycotina</taxon>
        <taxon>Mucoromycetes</taxon>
        <taxon>Mucorales</taxon>
        <taxon>Cunninghamellaceae</taxon>
        <taxon>Absidia</taxon>
    </lineage>
</organism>
<dbReference type="EMBL" id="LT550942">
    <property type="protein sequence ID" value="SAL96367.1"/>
    <property type="molecule type" value="Genomic_DNA"/>
</dbReference>
<gene>
    <name evidence="4" type="primary">ABSGL_01765.1 scaffold 2126</name>
</gene>
<dbReference type="InterPro" id="IPR007527">
    <property type="entry name" value="Znf_SWIM"/>
</dbReference>
<evidence type="ECO:0000256" key="1">
    <source>
        <dbReference type="PROSITE-ProRule" id="PRU00325"/>
    </source>
</evidence>
<dbReference type="InParanoid" id="A0A168L9Y2"/>
<dbReference type="OrthoDB" id="2401469at2759"/>
<dbReference type="GO" id="GO:0008270">
    <property type="term" value="F:zinc ion binding"/>
    <property type="evidence" value="ECO:0007669"/>
    <property type="project" value="UniProtKB-KW"/>
</dbReference>
<evidence type="ECO:0000259" key="3">
    <source>
        <dbReference type="PROSITE" id="PS50966"/>
    </source>
</evidence>
<keyword evidence="1" id="KW-0863">Zinc-finger</keyword>
<evidence type="ECO:0000256" key="2">
    <source>
        <dbReference type="SAM" id="MobiDB-lite"/>
    </source>
</evidence>
<protein>
    <recommendedName>
        <fullName evidence="3">SWIM-type domain-containing protein</fullName>
    </recommendedName>
</protein>
<feature type="compositionally biased region" description="Gly residues" evidence="2">
    <location>
        <begin position="448"/>
        <end position="458"/>
    </location>
</feature>
<evidence type="ECO:0000313" key="4">
    <source>
        <dbReference type="EMBL" id="SAL96367.1"/>
    </source>
</evidence>
<dbReference type="Proteomes" id="UP000078561">
    <property type="component" value="Unassembled WGS sequence"/>
</dbReference>
<feature type="compositionally biased region" description="Acidic residues" evidence="2">
    <location>
        <begin position="436"/>
        <end position="446"/>
    </location>
</feature>
<dbReference type="STRING" id="4829.A0A168L9Y2"/>
<name>A0A168L9Y2_ABSGL</name>
<keyword evidence="1" id="KW-0862">Zinc</keyword>
<keyword evidence="1" id="KW-0479">Metal-binding</keyword>
<feature type="domain" description="SWIM-type" evidence="3">
    <location>
        <begin position="330"/>
        <end position="363"/>
    </location>
</feature>
<dbReference type="PROSITE" id="PS50966">
    <property type="entry name" value="ZF_SWIM"/>
    <property type="match status" value="1"/>
</dbReference>
<reference evidence="4" key="1">
    <citation type="submission" date="2016-04" db="EMBL/GenBank/DDBJ databases">
        <authorList>
            <person name="Evans L.H."/>
            <person name="Alamgir A."/>
            <person name="Owens N."/>
            <person name="Weber N.D."/>
            <person name="Virtaneva K."/>
            <person name="Barbian K."/>
            <person name="Babar A."/>
            <person name="Rosenke K."/>
        </authorList>
    </citation>
    <scope>NUCLEOTIDE SEQUENCE [LARGE SCALE GENOMIC DNA]</scope>
    <source>
        <strain evidence="4">CBS 101.48</strain>
    </source>
</reference>
<proteinExistence type="predicted"/>
<evidence type="ECO:0000313" key="5">
    <source>
        <dbReference type="Proteomes" id="UP000078561"/>
    </source>
</evidence>
<dbReference type="Pfam" id="PF10551">
    <property type="entry name" value="MULE"/>
    <property type="match status" value="1"/>
</dbReference>
<feature type="region of interest" description="Disordered" evidence="2">
    <location>
        <begin position="436"/>
        <end position="460"/>
    </location>
</feature>
<dbReference type="AlphaFoldDB" id="A0A168L9Y2"/>
<keyword evidence="5" id="KW-1185">Reference proteome</keyword>
<sequence>MILFCVQIVWEETSTWKGFGFITPFFDLCVQSQSVAEYHVDSTFKTNRLNCELFGVIANINGAGFPIAYFLFKHGRSVDSALVSQQCKVPALLLFFGALKTKRLEPLSMFCDKDPAEISAIATTWGEHTVRLCLWHLNRAVDKKLATKRGRLGQIYDAEAAHAEFDFVDTHFLPHINNNNNETNVILCVAARRKEIKALMHRHYCYHSLIPQGTTFKTASQIHYDSVKEMYNFCVEHQLSDAWAYLYRRWYTANMWKLWARSVVEHIPNAKSTIMIESHWRVLKRNHLYLNNQPRLDYLVYVIIQKQCTDLYDYEQKVVHLNQDVSINDYATNVDQWVCGCPSFFTSRFLICKHLVQASGRGHIRLGQIFIKRQLHPPFIVIVSGARPSTNHPGRVNNRNHDNAIYISSSDSEGAEEDAGPAGLAAVDVADEEVADENVADQDVEEGPGAGDGGGGAAADGEANQRLTEILALLEDIDGKFAQQAETYASRLPHAHAEVFRNARSVEGYLESVTRFRRRRTMPRTYADFDPYTYNLHEFRRVYRRVFNRLLYTLEFGLRLAPTRLSLA</sequence>
<accession>A0A168L9Y2</accession>